<sequence>MIVKLSDYIVSPLAMGTRANYEAVKAGQTRLCLYKGLWGLPEPFVASLLDDDLLSSACMAEDIDTIHYTRFERLAILTAARALQGTGIRPESDRVLFILATTKGNVGLLDEWHGRRCSSSHLLLTEAACQVAAWFRNPNEPLVVCNACISGMDAQLEAMRVLESGRYRQVVVIGADVLSPFIVSGFQSLKALSAERCRPFDEDRIGLNLGEAAACVVYALREDVPGDTSRLWSVVDAAIRNDAYHVSTPSKTAEGACRALHSVLAGKDLSDLAFVNVHGTGTLFNDEMEAVALDRMGLADLPASGLKGYFGHTLGASGVLETLISMEALNDGLVLATKGFEHLGVSRRINISDVHRPATGSAFLKMMAGFGGCNAALLFSKGGTNFAAPSIKPFEVEPVYMSHTVHLTESEVVLDGCSLPVEGQGEALLKFLYHTYVGDYPKFYKMDPLCKLGFLASELLLQAEAERKGCPRFLPCEDRAVVIVGRTASICADRAYQQTIQSADDFYPSPSAFIYTLPNIVTGEIAIRNHYHGETTYLLQDIPVDARPLLFQALSSPETRSVLGGWLDIADPDHFEAKLYIINQANYI</sequence>
<dbReference type="InterPro" id="IPR000794">
    <property type="entry name" value="Beta-ketoacyl_synthase"/>
</dbReference>
<comment type="similarity">
    <text evidence="1 3">Belongs to the thiolase-like superfamily. Beta-ketoacyl-ACP synthases family.</text>
</comment>
<feature type="domain" description="Ketosynthase family 3 (KS3)" evidence="4">
    <location>
        <begin position="1"/>
        <end position="381"/>
    </location>
</feature>
<organism evidence="5 6">
    <name type="scientific">Candidatus Bacteroides intestinavium</name>
    <dbReference type="NCBI Taxonomy" id="2838469"/>
    <lineage>
        <taxon>Bacteria</taxon>
        <taxon>Pseudomonadati</taxon>
        <taxon>Bacteroidota</taxon>
        <taxon>Bacteroidia</taxon>
        <taxon>Bacteroidales</taxon>
        <taxon>Bacteroidaceae</taxon>
        <taxon>Bacteroides</taxon>
    </lineage>
</organism>
<dbReference type="Pfam" id="PF00109">
    <property type="entry name" value="ketoacyl-synt"/>
    <property type="match status" value="1"/>
</dbReference>
<dbReference type="InterPro" id="IPR020841">
    <property type="entry name" value="PKS_Beta-ketoAc_synthase_dom"/>
</dbReference>
<evidence type="ECO:0000256" key="3">
    <source>
        <dbReference type="RuleBase" id="RU003694"/>
    </source>
</evidence>
<dbReference type="GO" id="GO:0006633">
    <property type="term" value="P:fatty acid biosynthetic process"/>
    <property type="evidence" value="ECO:0007669"/>
    <property type="project" value="TreeGrafter"/>
</dbReference>
<protein>
    <submittedName>
        <fullName evidence="5">3-oxoacyl-ACP synthase</fullName>
    </submittedName>
</protein>
<reference evidence="5" key="1">
    <citation type="journal article" date="2021" name="PeerJ">
        <title>Extensive microbial diversity within the chicken gut microbiome revealed by metagenomics and culture.</title>
        <authorList>
            <person name="Gilroy R."/>
            <person name="Ravi A."/>
            <person name="Getino M."/>
            <person name="Pursley I."/>
            <person name="Horton D.L."/>
            <person name="Alikhan N.F."/>
            <person name="Baker D."/>
            <person name="Gharbi K."/>
            <person name="Hall N."/>
            <person name="Watson M."/>
            <person name="Adriaenssens E.M."/>
            <person name="Foster-Nyarko E."/>
            <person name="Jarju S."/>
            <person name="Secka A."/>
            <person name="Antonio M."/>
            <person name="Oren A."/>
            <person name="Chaudhuri R.R."/>
            <person name="La Ragione R."/>
            <person name="Hildebrand F."/>
            <person name="Pallen M.J."/>
        </authorList>
    </citation>
    <scope>NUCLEOTIDE SEQUENCE</scope>
    <source>
        <strain evidence="5">ChiHecec1B25-7008</strain>
    </source>
</reference>
<comment type="caution">
    <text evidence="5">The sequence shown here is derived from an EMBL/GenBank/DDBJ whole genome shotgun (WGS) entry which is preliminary data.</text>
</comment>
<dbReference type="Gene3D" id="3.40.47.10">
    <property type="match status" value="1"/>
</dbReference>
<dbReference type="AlphaFoldDB" id="A0A9D2KU03"/>
<gene>
    <name evidence="5" type="ORF">H9785_06880</name>
</gene>
<dbReference type="Proteomes" id="UP000823860">
    <property type="component" value="Unassembled WGS sequence"/>
</dbReference>
<dbReference type="InterPro" id="IPR014030">
    <property type="entry name" value="Ketoacyl_synth_N"/>
</dbReference>
<evidence type="ECO:0000313" key="5">
    <source>
        <dbReference type="EMBL" id="HJA83674.1"/>
    </source>
</evidence>
<dbReference type="PANTHER" id="PTHR11712">
    <property type="entry name" value="POLYKETIDE SYNTHASE-RELATED"/>
    <property type="match status" value="1"/>
</dbReference>
<dbReference type="GO" id="GO:0004315">
    <property type="term" value="F:3-oxoacyl-[acyl-carrier-protein] synthase activity"/>
    <property type="evidence" value="ECO:0007669"/>
    <property type="project" value="TreeGrafter"/>
</dbReference>
<dbReference type="PROSITE" id="PS52004">
    <property type="entry name" value="KS3_2"/>
    <property type="match status" value="1"/>
</dbReference>
<dbReference type="PANTHER" id="PTHR11712:SF336">
    <property type="entry name" value="3-OXOACYL-[ACYL-CARRIER-PROTEIN] SYNTHASE, MITOCHONDRIAL"/>
    <property type="match status" value="1"/>
</dbReference>
<dbReference type="InterPro" id="IPR016039">
    <property type="entry name" value="Thiolase-like"/>
</dbReference>
<dbReference type="GO" id="GO:0005829">
    <property type="term" value="C:cytosol"/>
    <property type="evidence" value="ECO:0007669"/>
    <property type="project" value="TreeGrafter"/>
</dbReference>
<keyword evidence="2 3" id="KW-0808">Transferase</keyword>
<name>A0A9D2KU03_9BACE</name>
<dbReference type="EMBL" id="DWZE01000080">
    <property type="protein sequence ID" value="HJA83674.1"/>
    <property type="molecule type" value="Genomic_DNA"/>
</dbReference>
<evidence type="ECO:0000256" key="1">
    <source>
        <dbReference type="ARBA" id="ARBA00008467"/>
    </source>
</evidence>
<reference evidence="5" key="2">
    <citation type="submission" date="2021-04" db="EMBL/GenBank/DDBJ databases">
        <authorList>
            <person name="Gilroy R."/>
        </authorList>
    </citation>
    <scope>NUCLEOTIDE SEQUENCE</scope>
    <source>
        <strain evidence="5">ChiHecec1B25-7008</strain>
    </source>
</reference>
<dbReference type="Pfam" id="PF02801">
    <property type="entry name" value="Ketoacyl-synt_C"/>
    <property type="match status" value="1"/>
</dbReference>
<accession>A0A9D2KU03</accession>
<evidence type="ECO:0000313" key="6">
    <source>
        <dbReference type="Proteomes" id="UP000823860"/>
    </source>
</evidence>
<dbReference type="InterPro" id="IPR014031">
    <property type="entry name" value="Ketoacyl_synth_C"/>
</dbReference>
<dbReference type="SUPFAM" id="SSF53901">
    <property type="entry name" value="Thiolase-like"/>
    <property type="match status" value="1"/>
</dbReference>
<evidence type="ECO:0000259" key="4">
    <source>
        <dbReference type="PROSITE" id="PS52004"/>
    </source>
</evidence>
<proteinExistence type="inferred from homology"/>
<evidence type="ECO:0000256" key="2">
    <source>
        <dbReference type="ARBA" id="ARBA00022679"/>
    </source>
</evidence>